<organism evidence="1 2">
    <name type="scientific">Clostridium argentinense CDC 2741</name>
    <dbReference type="NCBI Taxonomy" id="1418104"/>
    <lineage>
        <taxon>Bacteria</taxon>
        <taxon>Bacillati</taxon>
        <taxon>Bacillota</taxon>
        <taxon>Clostridia</taxon>
        <taxon>Eubacteriales</taxon>
        <taxon>Clostridiaceae</taxon>
        <taxon>Clostridium</taxon>
    </lineage>
</organism>
<dbReference type="RefSeq" id="WP_039631284.1">
    <property type="nucleotide sequence ID" value="NZ_AYSO01000014.1"/>
</dbReference>
<dbReference type="EMBL" id="AYSO01000014">
    <property type="protein sequence ID" value="KIE47444.1"/>
    <property type="molecule type" value="Genomic_DNA"/>
</dbReference>
<evidence type="ECO:0000313" key="2">
    <source>
        <dbReference type="Proteomes" id="UP000031366"/>
    </source>
</evidence>
<accession>A0A0C1U3Q9</accession>
<sequence>MRGFIYKNKKYIVKLCDYNFKYYITKYKGYTIIYFNKTLGSKEKSRILHKIIRNSMIHS</sequence>
<dbReference type="Proteomes" id="UP000031366">
    <property type="component" value="Unassembled WGS sequence"/>
</dbReference>
<evidence type="ECO:0000313" key="1">
    <source>
        <dbReference type="EMBL" id="KIE47444.1"/>
    </source>
</evidence>
<gene>
    <name evidence="1" type="ORF">U732_2947</name>
</gene>
<proteinExistence type="predicted"/>
<reference evidence="1 2" key="1">
    <citation type="journal article" date="2015" name="Infect. Genet. Evol.">
        <title>Genomic sequences of six botulinum neurotoxin-producing strains representing three clostridial species illustrate the mobility and diversity of botulinum neurotoxin genes.</title>
        <authorList>
            <person name="Smith T.J."/>
            <person name="Hill K.K."/>
            <person name="Xie G."/>
            <person name="Foley B.T."/>
            <person name="Williamson C.H."/>
            <person name="Foster J.T."/>
            <person name="Johnson S.L."/>
            <person name="Chertkov O."/>
            <person name="Teshima H."/>
            <person name="Gibbons H.S."/>
            <person name="Johnsky L.A."/>
            <person name="Karavis M.A."/>
            <person name="Smith L.A."/>
        </authorList>
    </citation>
    <scope>NUCLEOTIDE SEQUENCE [LARGE SCALE GENOMIC DNA]</scope>
    <source>
        <strain evidence="1 2">CDC 2741</strain>
    </source>
</reference>
<comment type="caution">
    <text evidence="1">The sequence shown here is derived from an EMBL/GenBank/DDBJ whole genome shotgun (WGS) entry which is preliminary data.</text>
</comment>
<dbReference type="AlphaFoldDB" id="A0A0C1U3Q9"/>
<name>A0A0C1U3Q9_9CLOT</name>
<keyword evidence="2" id="KW-1185">Reference proteome</keyword>
<protein>
    <submittedName>
        <fullName evidence="1">Uncharacterized protein</fullName>
    </submittedName>
</protein>